<gene>
    <name evidence="2" type="ORF">DMH04_55790</name>
</gene>
<name>A0A428XVZ5_KIBAR</name>
<protein>
    <submittedName>
        <fullName evidence="2">LuxR family transcriptional regulator</fullName>
    </submittedName>
</protein>
<evidence type="ECO:0000313" key="3">
    <source>
        <dbReference type="Proteomes" id="UP000287547"/>
    </source>
</evidence>
<reference evidence="2 3" key="1">
    <citation type="submission" date="2018-05" db="EMBL/GenBank/DDBJ databases">
        <title>Evolution of GPA BGCs.</title>
        <authorList>
            <person name="Waglechner N."/>
            <person name="Wright G.D."/>
        </authorList>
    </citation>
    <scope>NUCLEOTIDE SEQUENCE [LARGE SCALE GENOMIC DNA]</scope>
    <source>
        <strain evidence="2 3">A82846</strain>
    </source>
</reference>
<dbReference type="AlphaFoldDB" id="A0A428XVZ5"/>
<feature type="domain" description="HTH luxR-type" evidence="1">
    <location>
        <begin position="316"/>
        <end position="381"/>
    </location>
</feature>
<dbReference type="GO" id="GO:0003677">
    <property type="term" value="F:DNA binding"/>
    <property type="evidence" value="ECO:0007669"/>
    <property type="project" value="InterPro"/>
</dbReference>
<dbReference type="Gene3D" id="1.25.40.10">
    <property type="entry name" value="Tetratricopeptide repeat domain"/>
    <property type="match status" value="1"/>
</dbReference>
<comment type="caution">
    <text evidence="2">The sequence shown here is derived from an EMBL/GenBank/DDBJ whole genome shotgun (WGS) entry which is preliminary data.</text>
</comment>
<dbReference type="PANTHER" id="PTHR47691">
    <property type="entry name" value="REGULATOR-RELATED"/>
    <property type="match status" value="1"/>
</dbReference>
<dbReference type="Pfam" id="PF00196">
    <property type="entry name" value="GerE"/>
    <property type="match status" value="1"/>
</dbReference>
<dbReference type="InterPro" id="IPR000792">
    <property type="entry name" value="Tscrpt_reg_LuxR_C"/>
</dbReference>
<dbReference type="Gene3D" id="1.10.10.10">
    <property type="entry name" value="Winged helix-like DNA-binding domain superfamily/Winged helix DNA-binding domain"/>
    <property type="match status" value="1"/>
</dbReference>
<dbReference type="InterPro" id="IPR011990">
    <property type="entry name" value="TPR-like_helical_dom_sf"/>
</dbReference>
<dbReference type="EMBL" id="QHKI01000134">
    <property type="protein sequence ID" value="RSM59412.1"/>
    <property type="molecule type" value="Genomic_DNA"/>
</dbReference>
<dbReference type="CDD" id="cd06170">
    <property type="entry name" value="LuxR_C_like"/>
    <property type="match status" value="1"/>
</dbReference>
<dbReference type="SUPFAM" id="SSF48452">
    <property type="entry name" value="TPR-like"/>
    <property type="match status" value="1"/>
</dbReference>
<accession>A0A428XVZ5</accession>
<evidence type="ECO:0000259" key="1">
    <source>
        <dbReference type="PROSITE" id="PS50043"/>
    </source>
</evidence>
<evidence type="ECO:0000313" key="2">
    <source>
        <dbReference type="EMBL" id="RSM59412.1"/>
    </source>
</evidence>
<dbReference type="SMART" id="SM00421">
    <property type="entry name" value="HTH_LUXR"/>
    <property type="match status" value="1"/>
</dbReference>
<dbReference type="SUPFAM" id="SSF46894">
    <property type="entry name" value="C-terminal effector domain of the bipartite response regulators"/>
    <property type="match status" value="1"/>
</dbReference>
<dbReference type="GO" id="GO:0006355">
    <property type="term" value="P:regulation of DNA-templated transcription"/>
    <property type="evidence" value="ECO:0007669"/>
    <property type="project" value="InterPro"/>
</dbReference>
<dbReference type="PANTHER" id="PTHR47691:SF3">
    <property type="entry name" value="HTH-TYPE TRANSCRIPTIONAL REGULATOR RV0890C-RELATED"/>
    <property type="match status" value="1"/>
</dbReference>
<dbReference type="InterPro" id="IPR016032">
    <property type="entry name" value="Sig_transdc_resp-reg_C-effctor"/>
</dbReference>
<dbReference type="InterPro" id="IPR036388">
    <property type="entry name" value="WH-like_DNA-bd_sf"/>
</dbReference>
<sequence>MEFCLTEPGEAETALRLAVTLPRLSWRARGLFSEGRRWLDRALAQTTAPTALRARALMVNSQLAFWQGDTAAGMRLLDQTEELARHLDASVVLAYAAFLRGLAALHADDLAVAIETLSRAWTTLSGVPDRDLDPGLDLRFNVLLTLGSAAALAGDYERASACVQEMLAIVEPRGEGLDRSFALRVGALIAWLRGDLRQATEQNLECLRLKQTCGSDDRYGMALCLELLAWITADQQRHQRVAILLGAANALWSDVGASIASYRHLVGHHDACERQIRDALGDAAFADAFGNGQSLALDDMLTYALEERRDTTPPPREDASAPLTRREQQVAELIADGLSNKEIAARLVIARRTAEGHVERILQKLGFTSRAQIAAWVTVRRNRG</sequence>
<dbReference type="Proteomes" id="UP000287547">
    <property type="component" value="Unassembled WGS sequence"/>
</dbReference>
<dbReference type="PRINTS" id="PR00038">
    <property type="entry name" value="HTHLUXR"/>
</dbReference>
<proteinExistence type="predicted"/>
<organism evidence="2 3">
    <name type="scientific">Kibdelosporangium aridum</name>
    <dbReference type="NCBI Taxonomy" id="2030"/>
    <lineage>
        <taxon>Bacteria</taxon>
        <taxon>Bacillati</taxon>
        <taxon>Actinomycetota</taxon>
        <taxon>Actinomycetes</taxon>
        <taxon>Pseudonocardiales</taxon>
        <taxon>Pseudonocardiaceae</taxon>
        <taxon>Kibdelosporangium</taxon>
    </lineage>
</organism>
<dbReference type="PROSITE" id="PS50043">
    <property type="entry name" value="HTH_LUXR_2"/>
    <property type="match status" value="1"/>
</dbReference>